<dbReference type="InterPro" id="IPR024211">
    <property type="entry name" value="DUF3841"/>
</dbReference>
<proteinExistence type="predicted"/>
<accession>A0AAJ1Q6R3</accession>
<dbReference type="EMBL" id="JASOOE010000011">
    <property type="protein sequence ID" value="MDK7187602.1"/>
    <property type="molecule type" value="Genomic_DNA"/>
</dbReference>
<protein>
    <submittedName>
        <fullName evidence="1">DUF3841 domain-containing protein</fullName>
    </submittedName>
</protein>
<evidence type="ECO:0000313" key="2">
    <source>
        <dbReference type="Proteomes" id="UP001229251"/>
    </source>
</evidence>
<name>A0AAJ1Q6R3_9LACT</name>
<dbReference type="RefSeq" id="WP_070609130.1">
    <property type="nucleotide sequence ID" value="NZ_JASOOE010000011.1"/>
</dbReference>
<dbReference type="Proteomes" id="UP001229251">
    <property type="component" value="Unassembled WGS sequence"/>
</dbReference>
<gene>
    <name evidence="1" type="ORF">QP433_06375</name>
</gene>
<dbReference type="AlphaFoldDB" id="A0AAJ1Q6R3"/>
<comment type="caution">
    <text evidence="1">The sequence shown here is derived from an EMBL/GenBank/DDBJ whole genome shotgun (WGS) entry which is preliminary data.</text>
</comment>
<organism evidence="1 2">
    <name type="scientific">Facklamia hominis</name>
    <dbReference type="NCBI Taxonomy" id="178214"/>
    <lineage>
        <taxon>Bacteria</taxon>
        <taxon>Bacillati</taxon>
        <taxon>Bacillota</taxon>
        <taxon>Bacilli</taxon>
        <taxon>Lactobacillales</taxon>
        <taxon>Aerococcaceae</taxon>
        <taxon>Facklamia</taxon>
    </lineage>
</organism>
<reference evidence="1" key="1">
    <citation type="submission" date="2023-05" db="EMBL/GenBank/DDBJ databases">
        <title>Cataloging the Phylogenetic Diversity of Human Bladder Bacteria.</title>
        <authorList>
            <person name="Du J."/>
        </authorList>
    </citation>
    <scope>NUCLEOTIDE SEQUENCE</scope>
    <source>
        <strain evidence="1">UMB1231</strain>
    </source>
</reference>
<dbReference type="Pfam" id="PF12952">
    <property type="entry name" value="DUF3841"/>
    <property type="match status" value="1"/>
</dbReference>
<sequence>MTEIVDLYTRQHENSIYELMNKGFITNKELYVRLHMGLDANFFIERYQTFVEMAQTIVARPDSSRFPIWGSPYKEYSLMPEENSLVYHLRLPREEVIYFDGLKWDYVLNYLYVPLDEADQAQHTAKLEALGIQSGHYLFQAKFQGMYEDLKKEVRQSWWRIFDVDHIELFNTQGNIWQIKPEWVQSIRHYGESLQEAEARPLNLQASLDRVKARQSSLSDNHY</sequence>
<evidence type="ECO:0000313" key="1">
    <source>
        <dbReference type="EMBL" id="MDK7187602.1"/>
    </source>
</evidence>